<evidence type="ECO:0000313" key="1">
    <source>
        <dbReference type="EMBL" id="KAF2473543.1"/>
    </source>
</evidence>
<name>A0ACB6R3Y9_9PLEO</name>
<gene>
    <name evidence="1" type="ORF">BDR25DRAFT_352039</name>
</gene>
<dbReference type="Proteomes" id="UP000799755">
    <property type="component" value="Unassembled WGS sequence"/>
</dbReference>
<proteinExistence type="predicted"/>
<organism evidence="1 2">
    <name type="scientific">Lindgomyces ingoldianus</name>
    <dbReference type="NCBI Taxonomy" id="673940"/>
    <lineage>
        <taxon>Eukaryota</taxon>
        <taxon>Fungi</taxon>
        <taxon>Dikarya</taxon>
        <taxon>Ascomycota</taxon>
        <taxon>Pezizomycotina</taxon>
        <taxon>Dothideomycetes</taxon>
        <taxon>Pleosporomycetidae</taxon>
        <taxon>Pleosporales</taxon>
        <taxon>Lindgomycetaceae</taxon>
        <taxon>Lindgomyces</taxon>
    </lineage>
</organism>
<comment type="caution">
    <text evidence="1">The sequence shown here is derived from an EMBL/GenBank/DDBJ whole genome shotgun (WGS) entry which is preliminary data.</text>
</comment>
<accession>A0ACB6R3Y9</accession>
<sequence length="290" mass="33045">MEDSLLSITANITGILTFIAALCAFIYVRCNTLRNSWTEIATIVNSVEATIEETRAVAKAEPVMQPGGDPDSSRLKSLVLELYSTELAILAQCMNVYGKDLRTIEPGSRPSGSTSTTWDDVMQEVEKAQKRWQNRRNYRLSAIHRLSNVMIVIIQTHPRVALIWAIIISILSLGATPTMMRWYMVREKVLKKIQQRETIRSRLLFHQISIVASLVRNQEFLVRGLVEENKKLESELNLLNNHAAYTIESIKSLARDSNEIKDLIIRLSNPANQHDKDRDILMNKEEAKQE</sequence>
<dbReference type="EMBL" id="MU003499">
    <property type="protein sequence ID" value="KAF2473543.1"/>
    <property type="molecule type" value="Genomic_DNA"/>
</dbReference>
<evidence type="ECO:0000313" key="2">
    <source>
        <dbReference type="Proteomes" id="UP000799755"/>
    </source>
</evidence>
<reference evidence="1" key="1">
    <citation type="journal article" date="2020" name="Stud. Mycol.">
        <title>101 Dothideomycetes genomes: a test case for predicting lifestyles and emergence of pathogens.</title>
        <authorList>
            <person name="Haridas S."/>
            <person name="Albert R."/>
            <person name="Binder M."/>
            <person name="Bloem J."/>
            <person name="Labutti K."/>
            <person name="Salamov A."/>
            <person name="Andreopoulos B."/>
            <person name="Baker S."/>
            <person name="Barry K."/>
            <person name="Bills G."/>
            <person name="Bluhm B."/>
            <person name="Cannon C."/>
            <person name="Castanera R."/>
            <person name="Culley D."/>
            <person name="Daum C."/>
            <person name="Ezra D."/>
            <person name="Gonzalez J."/>
            <person name="Henrissat B."/>
            <person name="Kuo A."/>
            <person name="Liang C."/>
            <person name="Lipzen A."/>
            <person name="Lutzoni F."/>
            <person name="Magnuson J."/>
            <person name="Mondo S."/>
            <person name="Nolan M."/>
            <person name="Ohm R."/>
            <person name="Pangilinan J."/>
            <person name="Park H.-J."/>
            <person name="Ramirez L."/>
            <person name="Alfaro M."/>
            <person name="Sun H."/>
            <person name="Tritt A."/>
            <person name="Yoshinaga Y."/>
            <person name="Zwiers L.-H."/>
            <person name="Turgeon B."/>
            <person name="Goodwin S."/>
            <person name="Spatafora J."/>
            <person name="Crous P."/>
            <person name="Grigoriev I."/>
        </authorList>
    </citation>
    <scope>NUCLEOTIDE SEQUENCE</scope>
    <source>
        <strain evidence="1">ATCC 200398</strain>
    </source>
</reference>
<keyword evidence="2" id="KW-1185">Reference proteome</keyword>
<protein>
    <submittedName>
        <fullName evidence="1">Uncharacterized protein</fullName>
    </submittedName>
</protein>